<keyword evidence="4" id="KW-1185">Reference proteome</keyword>
<evidence type="ECO:0000259" key="2">
    <source>
        <dbReference type="Pfam" id="PF00892"/>
    </source>
</evidence>
<evidence type="ECO:0000313" key="4">
    <source>
        <dbReference type="Proteomes" id="UP001301152"/>
    </source>
</evidence>
<dbReference type="Proteomes" id="UP001301152">
    <property type="component" value="Unassembled WGS sequence"/>
</dbReference>
<feature type="transmembrane region" description="Helical" evidence="1">
    <location>
        <begin position="227"/>
        <end position="248"/>
    </location>
</feature>
<keyword evidence="1" id="KW-0472">Membrane</keyword>
<sequence>MISDAEKQHIPRGVLCGAGAGALWGLVFLAPALVNDFSPVQLAAGRYLAYGFMAAVLLAPRWTRALSMPGRKDWIALIWLSLLGNIVYYILLSRAVQTGGIALTSLIIGFLPVAVTLIGTRDAHAPSVRSLVPSLCLCVAGTFCIGYQAFLSDSASPHTLQGVICAVGALVSWTAYAVGNTRCLSRLHHISVQDWNLLTGIVTGALSLVLLPVVLFVTTAHHSGARWLYFMGVSSAVALLASICGNALWNKMSRLVPLTLVGQMILFETLFALIYGFVWEQRWPRLMEVVAFVLVTASVVLCLTAHKKKPASS</sequence>
<feature type="transmembrane region" description="Helical" evidence="1">
    <location>
        <begin position="40"/>
        <end position="62"/>
    </location>
</feature>
<reference evidence="3 4" key="1">
    <citation type="submission" date="2022-11" db="EMBL/GenBank/DDBJ databases">
        <title>Genome sequencing of Acetobacter type strain.</title>
        <authorList>
            <person name="Heo J."/>
            <person name="Lee D."/>
            <person name="Han B.-H."/>
            <person name="Hong S.-B."/>
            <person name="Kwon S.-W."/>
        </authorList>
    </citation>
    <scope>NUCLEOTIDE SEQUENCE [LARGE SCALE GENOMIC DNA]</scope>
    <source>
        <strain evidence="3 4">KACC 21253</strain>
    </source>
</reference>
<name>A0ABT3QBL5_9PROT</name>
<evidence type="ECO:0000313" key="3">
    <source>
        <dbReference type="EMBL" id="MCX2562651.1"/>
    </source>
</evidence>
<evidence type="ECO:0000256" key="1">
    <source>
        <dbReference type="SAM" id="Phobius"/>
    </source>
</evidence>
<dbReference type="SUPFAM" id="SSF103481">
    <property type="entry name" value="Multidrug resistance efflux transporter EmrE"/>
    <property type="match status" value="1"/>
</dbReference>
<proteinExistence type="predicted"/>
<dbReference type="EMBL" id="JAPIUZ010000001">
    <property type="protein sequence ID" value="MCX2562651.1"/>
    <property type="molecule type" value="Genomic_DNA"/>
</dbReference>
<keyword evidence="1" id="KW-0812">Transmembrane</keyword>
<feature type="transmembrane region" description="Helical" evidence="1">
    <location>
        <begin position="255"/>
        <end position="277"/>
    </location>
</feature>
<dbReference type="InterPro" id="IPR037185">
    <property type="entry name" value="EmrE-like"/>
</dbReference>
<protein>
    <submittedName>
        <fullName evidence="3">DMT family transporter</fullName>
    </submittedName>
</protein>
<dbReference type="InterPro" id="IPR000620">
    <property type="entry name" value="EamA_dom"/>
</dbReference>
<keyword evidence="1" id="KW-1133">Transmembrane helix</keyword>
<gene>
    <name evidence="3" type="ORF">OQ497_01530</name>
</gene>
<feature type="transmembrane region" description="Helical" evidence="1">
    <location>
        <begin position="197"/>
        <end position="221"/>
    </location>
</feature>
<feature type="transmembrane region" description="Helical" evidence="1">
    <location>
        <begin position="98"/>
        <end position="119"/>
    </location>
</feature>
<feature type="transmembrane region" description="Helical" evidence="1">
    <location>
        <begin position="289"/>
        <end position="306"/>
    </location>
</feature>
<dbReference type="Pfam" id="PF00892">
    <property type="entry name" value="EamA"/>
    <property type="match status" value="2"/>
</dbReference>
<feature type="transmembrane region" description="Helical" evidence="1">
    <location>
        <begin position="12"/>
        <end position="34"/>
    </location>
</feature>
<dbReference type="RefSeq" id="WP_173559434.1">
    <property type="nucleotide sequence ID" value="NZ_JAPIUZ010000001.1"/>
</dbReference>
<feature type="transmembrane region" description="Helical" evidence="1">
    <location>
        <begin position="131"/>
        <end position="150"/>
    </location>
</feature>
<comment type="caution">
    <text evidence="3">The sequence shown here is derived from an EMBL/GenBank/DDBJ whole genome shotgun (WGS) entry which is preliminary data.</text>
</comment>
<feature type="domain" description="EamA" evidence="2">
    <location>
        <begin position="161"/>
        <end position="303"/>
    </location>
</feature>
<feature type="transmembrane region" description="Helical" evidence="1">
    <location>
        <begin position="74"/>
        <end position="92"/>
    </location>
</feature>
<organism evidence="3 4">
    <name type="scientific">Acetobacter thailandicus</name>
    <dbReference type="NCBI Taxonomy" id="1502842"/>
    <lineage>
        <taxon>Bacteria</taxon>
        <taxon>Pseudomonadati</taxon>
        <taxon>Pseudomonadota</taxon>
        <taxon>Alphaproteobacteria</taxon>
        <taxon>Acetobacterales</taxon>
        <taxon>Acetobacteraceae</taxon>
        <taxon>Acetobacter</taxon>
    </lineage>
</organism>
<accession>A0ABT3QBL5</accession>
<feature type="transmembrane region" description="Helical" evidence="1">
    <location>
        <begin position="156"/>
        <end position="176"/>
    </location>
</feature>
<feature type="domain" description="EamA" evidence="2">
    <location>
        <begin position="12"/>
        <end position="145"/>
    </location>
</feature>